<dbReference type="InterPro" id="IPR038765">
    <property type="entry name" value="Papain-like_cys_pep_sf"/>
</dbReference>
<protein>
    <recommendedName>
        <fullName evidence="2">Transglutaminase-like domain-containing protein</fullName>
    </recommendedName>
</protein>
<organism evidence="3 4">
    <name type="scientific">Prymnesium parvum</name>
    <name type="common">Toxic golden alga</name>
    <dbReference type="NCBI Taxonomy" id="97485"/>
    <lineage>
        <taxon>Eukaryota</taxon>
        <taxon>Haptista</taxon>
        <taxon>Haptophyta</taxon>
        <taxon>Prymnesiophyceae</taxon>
        <taxon>Prymnesiales</taxon>
        <taxon>Prymnesiaceae</taxon>
        <taxon>Prymnesium</taxon>
    </lineage>
</organism>
<keyword evidence="4" id="KW-1185">Reference proteome</keyword>
<feature type="domain" description="Transglutaminase-like" evidence="2">
    <location>
        <begin position="614"/>
        <end position="716"/>
    </location>
</feature>
<reference evidence="3 4" key="1">
    <citation type="journal article" date="2024" name="Science">
        <title>Giant polyketide synthase enzymes in the biosynthesis of giant marine polyether toxins.</title>
        <authorList>
            <person name="Fallon T.R."/>
            <person name="Shende V.V."/>
            <person name="Wierzbicki I.H."/>
            <person name="Pendleton A.L."/>
            <person name="Watervoot N.F."/>
            <person name="Auber R.P."/>
            <person name="Gonzalez D.J."/>
            <person name="Wisecaver J.H."/>
            <person name="Moore B.S."/>
        </authorList>
    </citation>
    <scope>NUCLEOTIDE SEQUENCE [LARGE SCALE GENOMIC DNA]</scope>
    <source>
        <strain evidence="3 4">12B1</strain>
    </source>
</reference>
<dbReference type="SMART" id="SM00460">
    <property type="entry name" value="TGc"/>
    <property type="match status" value="1"/>
</dbReference>
<dbReference type="InterPro" id="IPR036985">
    <property type="entry name" value="Transglutaminase-like_sf"/>
</dbReference>
<dbReference type="PANTHER" id="PTHR11590:SF40">
    <property type="entry name" value="HEMOCYTE PROTEIN-GLUTAMINE GAMMA-GLUTAMYLTRANSFERASE-LIKE PROTEIN"/>
    <property type="match status" value="1"/>
</dbReference>
<accession>A0AB34IVE3</accession>
<feature type="signal peptide" evidence="1">
    <location>
        <begin position="1"/>
        <end position="18"/>
    </location>
</feature>
<evidence type="ECO:0000313" key="4">
    <source>
        <dbReference type="Proteomes" id="UP001515480"/>
    </source>
</evidence>
<dbReference type="Gene3D" id="2.60.40.10">
    <property type="entry name" value="Immunoglobulins"/>
    <property type="match status" value="1"/>
</dbReference>
<dbReference type="InterPro" id="IPR050779">
    <property type="entry name" value="Transglutaminase"/>
</dbReference>
<dbReference type="PANTHER" id="PTHR11590">
    <property type="entry name" value="PROTEIN-GLUTAMINE GAMMA-GLUTAMYLTRANSFERASE"/>
    <property type="match status" value="1"/>
</dbReference>
<dbReference type="Proteomes" id="UP001515480">
    <property type="component" value="Unassembled WGS sequence"/>
</dbReference>
<evidence type="ECO:0000259" key="2">
    <source>
        <dbReference type="SMART" id="SM00460"/>
    </source>
</evidence>
<dbReference type="InterPro" id="IPR013783">
    <property type="entry name" value="Ig-like_fold"/>
</dbReference>
<dbReference type="GO" id="GO:0003810">
    <property type="term" value="F:protein-glutamine gamma-glutamyltransferase activity"/>
    <property type="evidence" value="ECO:0007669"/>
    <property type="project" value="TreeGrafter"/>
</dbReference>
<feature type="chain" id="PRO_5044232887" description="Transglutaminase-like domain-containing protein" evidence="1">
    <location>
        <begin position="19"/>
        <end position="1497"/>
    </location>
</feature>
<dbReference type="SUPFAM" id="SSF54001">
    <property type="entry name" value="Cysteine proteinases"/>
    <property type="match status" value="1"/>
</dbReference>
<comment type="caution">
    <text evidence="3">The sequence shown here is derived from an EMBL/GenBank/DDBJ whole genome shotgun (WGS) entry which is preliminary data.</text>
</comment>
<proteinExistence type="predicted"/>
<evidence type="ECO:0000256" key="1">
    <source>
        <dbReference type="SAM" id="SignalP"/>
    </source>
</evidence>
<dbReference type="InterPro" id="IPR002931">
    <property type="entry name" value="Transglutaminase-like"/>
</dbReference>
<dbReference type="GO" id="GO:0005739">
    <property type="term" value="C:mitochondrion"/>
    <property type="evidence" value="ECO:0007669"/>
    <property type="project" value="TreeGrafter"/>
</dbReference>
<keyword evidence="1" id="KW-0732">Signal</keyword>
<dbReference type="Gene3D" id="3.90.260.10">
    <property type="entry name" value="Transglutaminase-like"/>
    <property type="match status" value="1"/>
</dbReference>
<sequence>MAGLRPALLCLLLLPTHAQFDWGSGCGGGVGTPFQVDLPSGEKAVVGTIPRGKYGVRILLESSADIDVQLYDGDVPLIAWCESKPSLRAAQVQRGCGLLPSAPDVATEEAASYAGMRISYSGYGGVAGQPGKEFITIQGKTTSTLTMRAFAFQSGGARVEYSWGRVQTGCCLGLTACKGAFASHVESAAYVTVGSIPVGKKDLVVRLNADADVDVQLYDTAVDAAMYPEGKAIIAYVDCSTVASGQVCNKGPLGNNDGTEESATYRNLTYTYSGYLGSNDKPGHEWISISGVTNTDLLMKAYGYAAGPFTVGYEYYEDVPPSERPTAPAIYWAVADNNQRQEHVVGVYAASMTDHQLVVRRGSTVQLTAFAPSQTDDAPADVRCHVEAVVEAEDGTKHAEVFPEGSTSTTTTRSGSSTTVALLVSSDAPIGGAELVCKVTPPMGGGAEFEGRMAMLVLCNPYSRNDAAYIESEDERTEYVTRKTGVLFQGLSDAWQGHVWQYDQFLPSNVEIAMRSLRRMPVADRANLPLVARHLTYAVGQDVCYGKWGDGSYRTGRPSGGYECASTKECYQDSSKADYFATPPRRDWEASCCVEPDNWQGSTSLLNLHRFVGYKPVQYCQCFVYAAIMTTLGRALGIPTRPTTAFQSAHDTERNRAIDKFYDASWFPIEGITADSVWSFHVWAEMFFTRPDLASQGVCGASGKTCDGWQAVDATPQELSAGGSGLTAQDTPVYQLGPASLQLVKRNMDPTHGNAAELQPPQYGCYDHEFVIAEVNAQVNLWMEVPDAEACTEAAGAHGVVCASSVVDGATRFFKSEGAFAQDPWGDSAGTVGTMVYTKKVGVLSEACTKPEDADGWSCKADGVDISSLYKAGEPSSPGAHLLLVRASASADFLQRFANLWGHSLEMEVAIAVSLHFQRRRLLKEHFPGACPLVNEPGHPYSWMRVDVEASARQVPIIASCSFTAVAVDYTNAPYIRDHEAGMRLLVNSTVKAQGKIAVSLQEGESHTFSFTVTRDDFRVLAPTALDSDMTTVPPEESFYALQLNAYCTGSDGSSFVGHREKVLCEPLIGTATRARFTCAARRGTFAQPPTDEGVLAHLTRDACKAVGITSWAVNDGHCNPSNNIPGCFDGGDCCEYSCWAKNGKFTRLAEDGGWEFAHSCYAINDTTSCIDPIVHSYAPPANFTPPSAVFEGALAVTADTTNCTQLAATYMPELRTCDALHNLLCHDATLAPLDCGKEFADASAGNLNCSVPRCQRTMHRCLCPSVWSYTYGGSTYHGRGCSNPDNDPAGDWCPFVPHSCRGGNTDFGSPLDSDGNLLDYDYCGTHTSSTSWSGSELAGIGATIADASDISGWDILNITSAYTAPSAPLLSPPSPLLPLCGSDRLLSFVVGMSSECQQLVKNSWSSGTSLLPGEYCPCYLEVDSGSMDQFDCVASAEDQQTLQEAYTKECTKTRWVWQFSWLPGWGWKWLWSKSSWGWGFGWPGWGAVHAPAYTQG</sequence>
<evidence type="ECO:0000313" key="3">
    <source>
        <dbReference type="EMBL" id="KAL1507976.1"/>
    </source>
</evidence>
<dbReference type="Pfam" id="PF01841">
    <property type="entry name" value="Transglut_core"/>
    <property type="match status" value="1"/>
</dbReference>
<gene>
    <name evidence="3" type="ORF">AB1Y20_007578</name>
</gene>
<dbReference type="EMBL" id="JBGBPQ010000017">
    <property type="protein sequence ID" value="KAL1507976.1"/>
    <property type="molecule type" value="Genomic_DNA"/>
</dbReference>
<name>A0AB34IVE3_PRYPA</name>